<gene>
    <name evidence="6" type="ORF">IBL28_15725</name>
</gene>
<feature type="signal peptide" evidence="3">
    <location>
        <begin position="1"/>
        <end position="29"/>
    </location>
</feature>
<evidence type="ECO:0000259" key="4">
    <source>
        <dbReference type="Pfam" id="PF00593"/>
    </source>
</evidence>
<dbReference type="Pfam" id="PF13715">
    <property type="entry name" value="CarbopepD_reg_2"/>
    <property type="match status" value="1"/>
</dbReference>
<dbReference type="SUPFAM" id="SSF56935">
    <property type="entry name" value="Porins"/>
    <property type="match status" value="1"/>
</dbReference>
<sequence length="1149" mass="128774">MRIRSQNYRLRAVHFLKCAVFFLVFSSYAKGPGTQGSDTGGRKSGITLQLKDRGIEEAFGLIEKHTDLRFSYDRNDLDKKIRLNKNFNRVGLEEILDYIGNTAHLEFRKVNNVINVIRLNHVRLTGNEFQERTITGVVTDPEGIPVPGANVVEIGTSAGTATDFDGNFTLKLTADHPKIRVSFIGYKTIEVAIGEAAHYNIVLREDAQALEGVVMVGYGTQKKADLTGAVSTISSEKLESRPLVNLGQGLQGLIPNLNVNLQNGRPGEGATFNIRGNTSINASSPLVLVDGVVMDPNLINPSDVESVTVLKDAASASIYGARAASGVILITTKRGQKNTPVQINYSSSYTVTRPTRMPDYLNSVDYIKMHREADRNGQISGGSTASTPFTERDLELATAYFNDPVNNSPVYVDPANPSRYRYVGNTDWIDVMYPGTAPMQEHKLSVSGGSEKTSYIASLGYMNQKGLLKVADDNFERYNAGLKVSTEATDWLDLNFSMSLNYTDNNRPNTASHGGTSSGWISGDLRPIMPVYHPDGNYSGQGSFTNMVAMAKLNGRWETTENDLWLTGGFVLKPFKNFRWTTDFTWNNYNYNDMRHYKEYPEYGVDGILLGTFPWTTPSSVREENSNDYYTALNSFMEYENTFGKHYVKGMIGYNQELKQVKSFSATARNLIDQEKPAINLNNDDRPGVGGRQSEWAISGAFFRANYVYDERYLLQVSGRYDGSSRFPKDNRFVFFPSVSAGWRISNETFFEPLKEKVNELKIRYSYGMLGNQDIEDSFGNYPYIPVMGTSRGGHIFDNQREVFVNPPGLVSSGFTWEKVSTHNFGLDVSAFKNRMHINFDWFIRDTRDMIIGAFPLPAILGTPPPVRNAADMRTKGWELSVAWSGGIGEDFSYNVGLALSDYMSTITKYDLNPESILSDRYEGQKRGEIWGYTTEGFFQSDDAAAQADQSRIWGGTWMAGDIQYKDLNGDGIIDFGDNTLDNPGDRSVIGNRTPRYQFGLNFSSNYKNFDFGFLFQGVGKRDVVVGDNTFWGFLSEWHVPMQHHKDYWTPENPDAYYPRLRFGGGGNFEAQTKYIQNAAYGRLKSITLGYSLPGEVLDKIGLYKLRLYVTGQNLFEITQLHKAFDPEIFEPREYPLNRGVSFGIQVGL</sequence>
<dbReference type="RefSeq" id="WP_187966558.1">
    <property type="nucleotide sequence ID" value="NZ_JACVDC010000058.1"/>
</dbReference>
<dbReference type="InterPro" id="IPR000531">
    <property type="entry name" value="Beta-barrel_TonB"/>
</dbReference>
<evidence type="ECO:0000313" key="7">
    <source>
        <dbReference type="Proteomes" id="UP000653730"/>
    </source>
</evidence>
<proteinExistence type="inferred from homology"/>
<dbReference type="PROSITE" id="PS52016">
    <property type="entry name" value="TONB_DEPENDENT_REC_3"/>
    <property type="match status" value="1"/>
</dbReference>
<dbReference type="Pfam" id="PF00593">
    <property type="entry name" value="TonB_dep_Rec_b-barrel"/>
    <property type="match status" value="1"/>
</dbReference>
<dbReference type="InterPro" id="IPR012910">
    <property type="entry name" value="Plug_dom"/>
</dbReference>
<dbReference type="InterPro" id="IPR023996">
    <property type="entry name" value="TonB-dep_OMP_SusC/RagA"/>
</dbReference>
<dbReference type="SUPFAM" id="SSF49464">
    <property type="entry name" value="Carboxypeptidase regulatory domain-like"/>
    <property type="match status" value="1"/>
</dbReference>
<keyword evidence="2" id="KW-0798">TonB box</keyword>
<evidence type="ECO:0000313" key="6">
    <source>
        <dbReference type="EMBL" id="MBC9797424.1"/>
    </source>
</evidence>
<dbReference type="GO" id="GO:0009279">
    <property type="term" value="C:cell outer membrane"/>
    <property type="evidence" value="ECO:0007669"/>
    <property type="project" value="UniProtKB-SubCell"/>
</dbReference>
<keyword evidence="1" id="KW-1134">Transmembrane beta strand</keyword>
<keyword evidence="1 2" id="KW-0472">Membrane</keyword>
<dbReference type="Proteomes" id="UP000653730">
    <property type="component" value="Unassembled WGS sequence"/>
</dbReference>
<dbReference type="AlphaFoldDB" id="A0A926Q3Z1"/>
<comment type="subcellular location">
    <subcellularLocation>
        <location evidence="1">Cell outer membrane</location>
        <topology evidence="1">Multi-pass membrane protein</topology>
    </subcellularLocation>
</comment>
<dbReference type="Gene3D" id="2.60.40.1120">
    <property type="entry name" value="Carboxypeptidase-like, regulatory domain"/>
    <property type="match status" value="1"/>
</dbReference>
<dbReference type="Gene3D" id="2.170.130.10">
    <property type="entry name" value="TonB-dependent receptor, plug domain"/>
    <property type="match status" value="1"/>
</dbReference>
<evidence type="ECO:0000256" key="1">
    <source>
        <dbReference type="PROSITE-ProRule" id="PRU01360"/>
    </source>
</evidence>
<name>A0A926Q3Z1_9FLAO</name>
<accession>A0A926Q3Z1</accession>
<evidence type="ECO:0000256" key="2">
    <source>
        <dbReference type="RuleBase" id="RU003357"/>
    </source>
</evidence>
<keyword evidence="1" id="KW-0813">Transport</keyword>
<dbReference type="Pfam" id="PF07715">
    <property type="entry name" value="Plug"/>
    <property type="match status" value="1"/>
</dbReference>
<dbReference type="EMBL" id="JACVDC010000058">
    <property type="protein sequence ID" value="MBC9797424.1"/>
    <property type="molecule type" value="Genomic_DNA"/>
</dbReference>
<dbReference type="NCBIfam" id="TIGR04057">
    <property type="entry name" value="SusC_RagA_signa"/>
    <property type="match status" value="1"/>
</dbReference>
<dbReference type="InterPro" id="IPR008969">
    <property type="entry name" value="CarboxyPept-like_regulatory"/>
</dbReference>
<evidence type="ECO:0000256" key="3">
    <source>
        <dbReference type="SAM" id="SignalP"/>
    </source>
</evidence>
<evidence type="ECO:0000259" key="5">
    <source>
        <dbReference type="Pfam" id="PF07715"/>
    </source>
</evidence>
<feature type="domain" description="TonB-dependent receptor plug" evidence="5">
    <location>
        <begin position="223"/>
        <end position="327"/>
    </location>
</feature>
<comment type="similarity">
    <text evidence="1 2">Belongs to the TonB-dependent receptor family.</text>
</comment>
<keyword evidence="3" id="KW-0732">Signal</keyword>
<dbReference type="InterPro" id="IPR037066">
    <property type="entry name" value="Plug_dom_sf"/>
</dbReference>
<keyword evidence="1" id="KW-0998">Cell outer membrane</keyword>
<comment type="caution">
    <text evidence="6">The sequence shown here is derived from an EMBL/GenBank/DDBJ whole genome shotgun (WGS) entry which is preliminary data.</text>
</comment>
<protein>
    <submittedName>
        <fullName evidence="6">SusC/RagA family TonB-linked outer membrane protein</fullName>
    </submittedName>
</protein>
<organism evidence="6 7">
    <name type="scientific">Sinomicrobium weinanense</name>
    <dbReference type="NCBI Taxonomy" id="2842200"/>
    <lineage>
        <taxon>Bacteria</taxon>
        <taxon>Pseudomonadati</taxon>
        <taxon>Bacteroidota</taxon>
        <taxon>Flavobacteriia</taxon>
        <taxon>Flavobacteriales</taxon>
        <taxon>Flavobacteriaceae</taxon>
        <taxon>Sinomicrobium</taxon>
    </lineage>
</organism>
<keyword evidence="1" id="KW-0812">Transmembrane</keyword>
<feature type="domain" description="TonB-dependent receptor-like beta-barrel" evidence="4">
    <location>
        <begin position="561"/>
        <end position="1115"/>
    </location>
</feature>
<dbReference type="InterPro" id="IPR023997">
    <property type="entry name" value="TonB-dep_OMP_SusC/RagA_CS"/>
</dbReference>
<feature type="chain" id="PRO_5036927516" evidence="3">
    <location>
        <begin position="30"/>
        <end position="1149"/>
    </location>
</feature>
<dbReference type="NCBIfam" id="TIGR04056">
    <property type="entry name" value="OMP_RagA_SusC"/>
    <property type="match status" value="1"/>
</dbReference>
<keyword evidence="7" id="KW-1185">Reference proteome</keyword>
<reference evidence="6 7" key="1">
    <citation type="submission" date="2020-09" db="EMBL/GenBank/DDBJ databases">
        <title>Sinomicrobium weinanense sp. nov., a halophilic bacteria isolated from saline-alkali soil.</title>
        <authorList>
            <person name="Wu P."/>
            <person name="Ren H."/>
            <person name="Mei Y."/>
            <person name="Liang Y."/>
            <person name="Chen Z."/>
        </authorList>
    </citation>
    <scope>NUCLEOTIDE SEQUENCE [LARGE SCALE GENOMIC DNA]</scope>
    <source>
        <strain evidence="6 7">FJxs</strain>
    </source>
</reference>
<dbReference type="InterPro" id="IPR039426">
    <property type="entry name" value="TonB-dep_rcpt-like"/>
</dbReference>